<sequence>IKGRVIACLAECEEKVFYIICIYFPSNEQKRADFIDEVSQKVSTFTEINDNVVKSIEKSCEKYIWYPRVGRVPVNHNTLQLSIEQGGIQLTSIKLKQMALIYMIKGTELFWQYLEEAESKSMNELKNSTIPFIYKMIQMIAKKAKFEESHCPEQWDKALELPITIFNTQMTLELPRQRSKTPMAGQDEIADQILKVKNVAIAERLGDKVAWDTARLEMWHDWADKTLFEANGQ</sequence>
<evidence type="ECO:0000313" key="1">
    <source>
        <dbReference type="Proteomes" id="UP000887565"/>
    </source>
</evidence>
<dbReference type="WBParaSite" id="nRc.2.0.1.t33967-RA">
    <property type="protein sequence ID" value="nRc.2.0.1.t33967-RA"/>
    <property type="gene ID" value="nRc.2.0.1.g33967"/>
</dbReference>
<name>A0A915K7V2_ROMCU</name>
<evidence type="ECO:0000313" key="2">
    <source>
        <dbReference type="WBParaSite" id="nRc.2.0.1.t33967-RA"/>
    </source>
</evidence>
<keyword evidence="1" id="KW-1185">Reference proteome</keyword>
<reference evidence="2" key="1">
    <citation type="submission" date="2022-11" db="UniProtKB">
        <authorList>
            <consortium name="WormBaseParasite"/>
        </authorList>
    </citation>
    <scope>IDENTIFICATION</scope>
</reference>
<protein>
    <submittedName>
        <fullName evidence="2">Uncharacterized protein</fullName>
    </submittedName>
</protein>
<organism evidence="1 2">
    <name type="scientific">Romanomermis culicivorax</name>
    <name type="common">Nematode worm</name>
    <dbReference type="NCBI Taxonomy" id="13658"/>
    <lineage>
        <taxon>Eukaryota</taxon>
        <taxon>Metazoa</taxon>
        <taxon>Ecdysozoa</taxon>
        <taxon>Nematoda</taxon>
        <taxon>Enoplea</taxon>
        <taxon>Dorylaimia</taxon>
        <taxon>Mermithida</taxon>
        <taxon>Mermithoidea</taxon>
        <taxon>Mermithidae</taxon>
        <taxon>Romanomermis</taxon>
    </lineage>
</organism>
<proteinExistence type="predicted"/>
<accession>A0A915K7V2</accession>
<dbReference type="AlphaFoldDB" id="A0A915K7V2"/>
<dbReference type="Proteomes" id="UP000887565">
    <property type="component" value="Unplaced"/>
</dbReference>